<keyword evidence="3" id="KW-0533">Nickel</keyword>
<dbReference type="PANTHER" id="PTHR33876:SF4">
    <property type="entry name" value="CHLOROPLAST PROTEIN FOR GROWTH AND FERTILITY 2"/>
    <property type="match status" value="1"/>
</dbReference>
<evidence type="ECO:0000256" key="2">
    <source>
        <dbReference type="ARBA" id="ARBA00022448"/>
    </source>
</evidence>
<dbReference type="Pfam" id="PF03824">
    <property type="entry name" value="NicO"/>
    <property type="match status" value="1"/>
</dbReference>
<sequence length="215" mass="23359">MGWELLTTLGVGLLLGLRHALDPDHFIAVSTIASRTGNMWKATVSGMYWGMGHTLTLLIVGIPLFVMKMAMPEPVQLSMEIAVGTMLVLLGWTSLQAFRKKGSQSKVEMQETLPSTQRKFRLRSFLVGMVHGMAGSGAMAVMVMASMHSIVEALLYLVVFGLGTVAGMSLFAVLIGFPFTYAGRHFARVERGMGITAGAVSILFGCYYLQDTLFL</sequence>
<dbReference type="EMBL" id="BMHQ01000004">
    <property type="protein sequence ID" value="GGE13203.1"/>
    <property type="molecule type" value="Genomic_DNA"/>
</dbReference>
<organism evidence="8 9">
    <name type="scientific">Marinithermofilum abyssi</name>
    <dbReference type="NCBI Taxonomy" id="1571185"/>
    <lineage>
        <taxon>Bacteria</taxon>
        <taxon>Bacillati</taxon>
        <taxon>Bacillota</taxon>
        <taxon>Bacilli</taxon>
        <taxon>Bacillales</taxon>
        <taxon>Thermoactinomycetaceae</taxon>
        <taxon>Marinithermofilum</taxon>
    </lineage>
</organism>
<evidence type="ECO:0000256" key="7">
    <source>
        <dbReference type="RuleBase" id="RU362101"/>
    </source>
</evidence>
<keyword evidence="9" id="KW-1185">Reference proteome</keyword>
<evidence type="ECO:0000313" key="8">
    <source>
        <dbReference type="EMBL" id="GGE13203.1"/>
    </source>
</evidence>
<gene>
    <name evidence="8" type="ORF">GCM10011571_13270</name>
</gene>
<evidence type="ECO:0000256" key="3">
    <source>
        <dbReference type="ARBA" id="ARBA00022596"/>
    </source>
</evidence>
<keyword evidence="6 7" id="KW-0472">Membrane</keyword>
<reference evidence="8" key="2">
    <citation type="submission" date="2020-09" db="EMBL/GenBank/DDBJ databases">
        <authorList>
            <person name="Sun Q."/>
            <person name="Zhou Y."/>
        </authorList>
    </citation>
    <scope>NUCLEOTIDE SEQUENCE</scope>
    <source>
        <strain evidence="8">CGMCC 1.15179</strain>
    </source>
</reference>
<dbReference type="GO" id="GO:0015099">
    <property type="term" value="F:nickel cation transmembrane transporter activity"/>
    <property type="evidence" value="ECO:0007669"/>
    <property type="project" value="UniProtKB-UniRule"/>
</dbReference>
<dbReference type="Proteomes" id="UP000625210">
    <property type="component" value="Unassembled WGS sequence"/>
</dbReference>
<name>A0A8J2VER0_9BACL</name>
<keyword evidence="2 7" id="KW-0813">Transport</keyword>
<evidence type="ECO:0000256" key="4">
    <source>
        <dbReference type="ARBA" id="ARBA00022692"/>
    </source>
</evidence>
<feature type="transmembrane region" description="Helical" evidence="7">
    <location>
        <begin position="44"/>
        <end position="66"/>
    </location>
</feature>
<evidence type="ECO:0000256" key="1">
    <source>
        <dbReference type="ARBA" id="ARBA00004127"/>
    </source>
</evidence>
<dbReference type="GO" id="GO:0005886">
    <property type="term" value="C:plasma membrane"/>
    <property type="evidence" value="ECO:0007669"/>
    <property type="project" value="UniProtKB-SubCell"/>
</dbReference>
<dbReference type="InterPro" id="IPR052776">
    <property type="entry name" value="Chloro_ReproSupport/MetalTrans"/>
</dbReference>
<dbReference type="RefSeq" id="WP_188647127.1">
    <property type="nucleotide sequence ID" value="NZ_BMHQ01000004.1"/>
</dbReference>
<dbReference type="GO" id="GO:0012505">
    <property type="term" value="C:endomembrane system"/>
    <property type="evidence" value="ECO:0007669"/>
    <property type="project" value="UniProtKB-SubCell"/>
</dbReference>
<comment type="subcellular location">
    <subcellularLocation>
        <location evidence="7">Cell membrane</location>
        <topology evidence="7">Multi-pass membrane protein</topology>
    </subcellularLocation>
    <subcellularLocation>
        <location evidence="1">Endomembrane system</location>
        <topology evidence="1">Multi-pass membrane protein</topology>
    </subcellularLocation>
</comment>
<reference evidence="8" key="1">
    <citation type="journal article" date="2014" name="Int. J. Syst. Evol. Microbiol.">
        <title>Complete genome sequence of Corynebacterium casei LMG S-19264T (=DSM 44701T), isolated from a smear-ripened cheese.</title>
        <authorList>
            <consortium name="US DOE Joint Genome Institute (JGI-PGF)"/>
            <person name="Walter F."/>
            <person name="Albersmeier A."/>
            <person name="Kalinowski J."/>
            <person name="Ruckert C."/>
        </authorList>
    </citation>
    <scope>NUCLEOTIDE SEQUENCE</scope>
    <source>
        <strain evidence="8">CGMCC 1.15179</strain>
    </source>
</reference>
<keyword evidence="5 7" id="KW-1133">Transmembrane helix</keyword>
<comment type="caution">
    <text evidence="7">Lacks conserved residue(s) required for the propagation of feature annotation.</text>
</comment>
<dbReference type="PANTHER" id="PTHR33876">
    <property type="entry name" value="UNNAMED PRODUCT"/>
    <property type="match status" value="1"/>
</dbReference>
<feature type="transmembrane region" description="Helical" evidence="7">
    <location>
        <begin position="153"/>
        <end position="180"/>
    </location>
</feature>
<comment type="caution">
    <text evidence="8">The sequence shown here is derived from an EMBL/GenBank/DDBJ whole genome shotgun (WGS) entry which is preliminary data.</text>
</comment>
<evidence type="ECO:0000256" key="6">
    <source>
        <dbReference type="ARBA" id="ARBA00023136"/>
    </source>
</evidence>
<dbReference type="AlphaFoldDB" id="A0A8J2VER0"/>
<keyword evidence="4 7" id="KW-0812">Transmembrane</keyword>
<proteinExistence type="inferred from homology"/>
<evidence type="ECO:0000313" key="9">
    <source>
        <dbReference type="Proteomes" id="UP000625210"/>
    </source>
</evidence>
<feature type="transmembrane region" description="Helical" evidence="7">
    <location>
        <begin position="125"/>
        <end position="147"/>
    </location>
</feature>
<protein>
    <recommendedName>
        <fullName evidence="7">Nickel/cobalt efflux system</fullName>
    </recommendedName>
</protein>
<evidence type="ECO:0000256" key="5">
    <source>
        <dbReference type="ARBA" id="ARBA00022989"/>
    </source>
</evidence>
<comment type="similarity">
    <text evidence="7">Belongs to the NiCoT transporter (TC 2.A.52) family.</text>
</comment>
<accession>A0A8J2VER0</accession>
<feature type="transmembrane region" description="Helical" evidence="7">
    <location>
        <begin position="192"/>
        <end position="210"/>
    </location>
</feature>
<dbReference type="InterPro" id="IPR011541">
    <property type="entry name" value="Ni/Co_transpt_high_affinity"/>
</dbReference>